<name>A0A438ETA1_VITVI</name>
<organism evidence="2 3">
    <name type="scientific">Vitis vinifera</name>
    <name type="common">Grape</name>
    <dbReference type="NCBI Taxonomy" id="29760"/>
    <lineage>
        <taxon>Eukaryota</taxon>
        <taxon>Viridiplantae</taxon>
        <taxon>Streptophyta</taxon>
        <taxon>Embryophyta</taxon>
        <taxon>Tracheophyta</taxon>
        <taxon>Spermatophyta</taxon>
        <taxon>Magnoliopsida</taxon>
        <taxon>eudicotyledons</taxon>
        <taxon>Gunneridae</taxon>
        <taxon>Pentapetalae</taxon>
        <taxon>rosids</taxon>
        <taxon>Vitales</taxon>
        <taxon>Vitaceae</taxon>
        <taxon>Viteae</taxon>
        <taxon>Vitis</taxon>
    </lineage>
</organism>
<feature type="compositionally biased region" description="Basic and acidic residues" evidence="1">
    <location>
        <begin position="64"/>
        <end position="74"/>
    </location>
</feature>
<feature type="region of interest" description="Disordered" evidence="1">
    <location>
        <begin position="150"/>
        <end position="177"/>
    </location>
</feature>
<evidence type="ECO:0000313" key="3">
    <source>
        <dbReference type="Proteomes" id="UP000288805"/>
    </source>
</evidence>
<protein>
    <submittedName>
        <fullName evidence="2">Uncharacterized protein</fullName>
    </submittedName>
</protein>
<feature type="compositionally biased region" description="Polar residues" evidence="1">
    <location>
        <begin position="75"/>
        <end position="85"/>
    </location>
</feature>
<feature type="compositionally biased region" description="Low complexity" evidence="1">
    <location>
        <begin position="100"/>
        <end position="109"/>
    </location>
</feature>
<dbReference type="EMBL" id="QGNW01001191">
    <property type="protein sequence ID" value="RVW50842.1"/>
    <property type="molecule type" value="Genomic_DNA"/>
</dbReference>
<accession>A0A438ETA1</accession>
<comment type="caution">
    <text evidence="2">The sequence shown here is derived from an EMBL/GenBank/DDBJ whole genome shotgun (WGS) entry which is preliminary data.</text>
</comment>
<dbReference type="Proteomes" id="UP000288805">
    <property type="component" value="Unassembled WGS sequence"/>
</dbReference>
<reference evidence="2 3" key="1">
    <citation type="journal article" date="2018" name="PLoS Genet.">
        <title>Population sequencing reveals clonal diversity and ancestral inbreeding in the grapevine cultivar Chardonnay.</title>
        <authorList>
            <person name="Roach M.J."/>
            <person name="Johnson D.L."/>
            <person name="Bohlmann J."/>
            <person name="van Vuuren H.J."/>
            <person name="Jones S.J."/>
            <person name="Pretorius I.S."/>
            <person name="Schmidt S.A."/>
            <person name="Borneman A.R."/>
        </authorList>
    </citation>
    <scope>NUCLEOTIDE SEQUENCE [LARGE SCALE GENOMIC DNA]</scope>
    <source>
        <strain evidence="3">cv. Chardonnay</strain>
        <tissue evidence="2">Leaf</tissue>
    </source>
</reference>
<gene>
    <name evidence="2" type="ORF">CK203_101821</name>
</gene>
<sequence>MGQELGGKRNSSLKGSSHRASHAAEGKAKVGYEDSEIQRRDPTVMRGSKKLWNVLLPSSSVSRQGDRSREEPVTTERSPTGSDSLSVEEVAEVGSLLFQGGSEEGTTPTEEIEEQRNTPRVPFMSKEKEKMRNNAIGEDGEGVKGFVGYSHSGSSVSDHPSYHANGEKGLILGGTVE</sequence>
<evidence type="ECO:0000313" key="2">
    <source>
        <dbReference type="EMBL" id="RVW50842.1"/>
    </source>
</evidence>
<proteinExistence type="predicted"/>
<feature type="compositionally biased region" description="Basic and acidic residues" evidence="1">
    <location>
        <begin position="22"/>
        <end position="43"/>
    </location>
</feature>
<evidence type="ECO:0000256" key="1">
    <source>
        <dbReference type="SAM" id="MobiDB-lite"/>
    </source>
</evidence>
<feature type="region of interest" description="Disordered" evidence="1">
    <location>
        <begin position="1"/>
        <end position="128"/>
    </location>
</feature>
<dbReference type="AlphaFoldDB" id="A0A438ETA1"/>
<feature type="compositionally biased region" description="Low complexity" evidence="1">
    <location>
        <begin position="150"/>
        <end position="159"/>
    </location>
</feature>